<accession>A0A840I269</accession>
<protein>
    <recommendedName>
        <fullName evidence="2">Enoyl reductase (ER) domain-containing protein</fullName>
    </recommendedName>
</protein>
<feature type="domain" description="Enoyl reductase (ER)" evidence="2">
    <location>
        <begin position="15"/>
        <end position="336"/>
    </location>
</feature>
<dbReference type="GO" id="GO:0016628">
    <property type="term" value="F:oxidoreductase activity, acting on the CH-CH group of donors, NAD or NADP as acceptor"/>
    <property type="evidence" value="ECO:0007669"/>
    <property type="project" value="InterPro"/>
</dbReference>
<dbReference type="Gene3D" id="3.40.50.720">
    <property type="entry name" value="NAD(P)-binding Rossmann-like Domain"/>
    <property type="match status" value="1"/>
</dbReference>
<organism evidence="3 4">
    <name type="scientific">Parvularcula dongshanensis</name>
    <dbReference type="NCBI Taxonomy" id="1173995"/>
    <lineage>
        <taxon>Bacteria</taxon>
        <taxon>Pseudomonadati</taxon>
        <taxon>Pseudomonadota</taxon>
        <taxon>Alphaproteobacteria</taxon>
        <taxon>Parvularculales</taxon>
        <taxon>Parvularculaceae</taxon>
        <taxon>Parvularcula</taxon>
    </lineage>
</organism>
<evidence type="ECO:0000259" key="2">
    <source>
        <dbReference type="SMART" id="SM00829"/>
    </source>
</evidence>
<dbReference type="EMBL" id="JACHOB010000001">
    <property type="protein sequence ID" value="MBB4658372.1"/>
    <property type="molecule type" value="Genomic_DNA"/>
</dbReference>
<dbReference type="PANTHER" id="PTHR43205">
    <property type="entry name" value="PROSTAGLANDIN REDUCTASE"/>
    <property type="match status" value="1"/>
</dbReference>
<dbReference type="Pfam" id="PF16884">
    <property type="entry name" value="ADH_N_2"/>
    <property type="match status" value="1"/>
</dbReference>
<evidence type="ECO:0000313" key="3">
    <source>
        <dbReference type="EMBL" id="MBB4658372.1"/>
    </source>
</evidence>
<comment type="caution">
    <text evidence="3">The sequence shown here is derived from an EMBL/GenBank/DDBJ whole genome shotgun (WGS) entry which is preliminary data.</text>
</comment>
<dbReference type="InterPro" id="IPR036291">
    <property type="entry name" value="NAD(P)-bd_dom_sf"/>
</dbReference>
<dbReference type="InterPro" id="IPR045010">
    <property type="entry name" value="MDR_fam"/>
</dbReference>
<dbReference type="PANTHER" id="PTHR43205:SF7">
    <property type="entry name" value="PROSTAGLANDIN REDUCTASE 1"/>
    <property type="match status" value="1"/>
</dbReference>
<dbReference type="AlphaFoldDB" id="A0A840I269"/>
<dbReference type="SUPFAM" id="SSF50129">
    <property type="entry name" value="GroES-like"/>
    <property type="match status" value="2"/>
</dbReference>
<dbReference type="InterPro" id="IPR041694">
    <property type="entry name" value="ADH_N_2"/>
</dbReference>
<name>A0A840I269_9PROT</name>
<proteinExistence type="predicted"/>
<keyword evidence="1" id="KW-0560">Oxidoreductase</keyword>
<dbReference type="CDD" id="cd05288">
    <property type="entry name" value="PGDH"/>
    <property type="match status" value="1"/>
</dbReference>
<dbReference type="InterPro" id="IPR011032">
    <property type="entry name" value="GroES-like_sf"/>
</dbReference>
<reference evidence="3 4" key="1">
    <citation type="submission" date="2020-08" db="EMBL/GenBank/DDBJ databases">
        <title>Genomic Encyclopedia of Type Strains, Phase IV (KMG-IV): sequencing the most valuable type-strain genomes for metagenomic binning, comparative biology and taxonomic classification.</title>
        <authorList>
            <person name="Goeker M."/>
        </authorList>
    </citation>
    <scope>NUCLEOTIDE SEQUENCE [LARGE SCALE GENOMIC DNA]</scope>
    <source>
        <strain evidence="3 4">DSM 102850</strain>
    </source>
</reference>
<gene>
    <name evidence="3" type="ORF">GGQ59_000872</name>
</gene>
<dbReference type="SUPFAM" id="SSF51735">
    <property type="entry name" value="NAD(P)-binding Rossmann-fold domains"/>
    <property type="match status" value="1"/>
</dbReference>
<dbReference type="Gene3D" id="3.90.180.10">
    <property type="entry name" value="Medium-chain alcohol dehydrogenases, catalytic domain"/>
    <property type="match status" value="1"/>
</dbReference>
<evidence type="ECO:0000256" key="1">
    <source>
        <dbReference type="ARBA" id="ARBA00023002"/>
    </source>
</evidence>
<sequence length="340" mass="36338">MTTAREIHLTRYPEGKPTLDIFETVERDLPAPKEGEVLAETLYLSVDPYMRGRMRPDVKSYIPPFALDEPLDGGAVGRVLESKVDGFAPGDLVVAQGGLGWRSHGVVPAGALRKIDPSLAPPSAFLGVLGMPGLTAWAGLTQLIRPKAGETLYVSGAAGAVGSLVCQLGKQKGLRVIGSAGTKEKRDWLVREARCDAAVGYKEHDAASLTTALRDLAPKGIDGYFENVGGMQLEAVLNCINDRGRIALCGLISQYNATEAPAGPSNFANLLTRQVLMEGFIVTRFMDRTEEFLSEVAPLVAAGRVKHEETVYEGLDRAPAAFVGLFEGTNTGKMVVKVAE</sequence>
<evidence type="ECO:0000313" key="4">
    <source>
        <dbReference type="Proteomes" id="UP000563524"/>
    </source>
</evidence>
<keyword evidence="4" id="KW-1185">Reference proteome</keyword>
<dbReference type="SMART" id="SM00829">
    <property type="entry name" value="PKS_ER"/>
    <property type="match status" value="1"/>
</dbReference>
<dbReference type="InterPro" id="IPR013149">
    <property type="entry name" value="ADH-like_C"/>
</dbReference>
<dbReference type="InterPro" id="IPR020843">
    <property type="entry name" value="ER"/>
</dbReference>
<dbReference type="FunFam" id="3.40.50.720:FF:000121">
    <property type="entry name" value="Prostaglandin reductase 2"/>
    <property type="match status" value="1"/>
</dbReference>
<dbReference type="Proteomes" id="UP000563524">
    <property type="component" value="Unassembled WGS sequence"/>
</dbReference>
<dbReference type="RefSeq" id="WP_183816152.1">
    <property type="nucleotide sequence ID" value="NZ_JACHOB010000001.1"/>
</dbReference>
<dbReference type="Pfam" id="PF00107">
    <property type="entry name" value="ADH_zinc_N"/>
    <property type="match status" value="1"/>
</dbReference>